<feature type="compositionally biased region" description="Basic and acidic residues" evidence="1">
    <location>
        <begin position="18"/>
        <end position="32"/>
    </location>
</feature>
<organism evidence="2">
    <name type="scientific">Tanacetum cinerariifolium</name>
    <name type="common">Dalmatian daisy</name>
    <name type="synonym">Chrysanthemum cinerariifolium</name>
    <dbReference type="NCBI Taxonomy" id="118510"/>
    <lineage>
        <taxon>Eukaryota</taxon>
        <taxon>Viridiplantae</taxon>
        <taxon>Streptophyta</taxon>
        <taxon>Embryophyta</taxon>
        <taxon>Tracheophyta</taxon>
        <taxon>Spermatophyta</taxon>
        <taxon>Magnoliopsida</taxon>
        <taxon>eudicotyledons</taxon>
        <taxon>Gunneridae</taxon>
        <taxon>Pentapetalae</taxon>
        <taxon>asterids</taxon>
        <taxon>campanulids</taxon>
        <taxon>Asterales</taxon>
        <taxon>Asteraceae</taxon>
        <taxon>Asteroideae</taxon>
        <taxon>Anthemideae</taxon>
        <taxon>Anthemidinae</taxon>
        <taxon>Tanacetum</taxon>
    </lineage>
</organism>
<feature type="region of interest" description="Disordered" evidence="1">
    <location>
        <begin position="1"/>
        <end position="32"/>
    </location>
</feature>
<reference evidence="2" key="1">
    <citation type="journal article" date="2019" name="Sci. Rep.">
        <title>Draft genome of Tanacetum cinerariifolium, the natural source of mosquito coil.</title>
        <authorList>
            <person name="Yamashiro T."/>
            <person name="Shiraishi A."/>
            <person name="Satake H."/>
            <person name="Nakayama K."/>
        </authorList>
    </citation>
    <scope>NUCLEOTIDE SEQUENCE</scope>
</reference>
<dbReference type="AlphaFoldDB" id="A0A699XL85"/>
<gene>
    <name evidence="2" type="ORF">Tci_929203</name>
</gene>
<accession>A0A699XL85</accession>
<name>A0A699XL85_TANCI</name>
<evidence type="ECO:0000313" key="2">
    <source>
        <dbReference type="EMBL" id="GFD57234.1"/>
    </source>
</evidence>
<proteinExistence type="predicted"/>
<feature type="non-terminal residue" evidence="2">
    <location>
        <position position="1"/>
    </location>
</feature>
<protein>
    <submittedName>
        <fullName evidence="2">Uncharacterized protein</fullName>
    </submittedName>
</protein>
<dbReference type="EMBL" id="BKCJ011838838">
    <property type="protein sequence ID" value="GFD57234.1"/>
    <property type="molecule type" value="Genomic_DNA"/>
</dbReference>
<comment type="caution">
    <text evidence="2">The sequence shown here is derived from an EMBL/GenBank/DDBJ whole genome shotgun (WGS) entry which is preliminary data.</text>
</comment>
<evidence type="ECO:0000256" key="1">
    <source>
        <dbReference type="SAM" id="MobiDB-lite"/>
    </source>
</evidence>
<sequence length="85" mass="9214">SVLPAGASRQHLPPPAFYRHESGDPDTDDRSAQRQLGIAVGFAVGGLHLRLGGALLFREESARHVQASVLQFARRFCDVPGHADR</sequence>